<evidence type="ECO:0000313" key="3">
    <source>
        <dbReference type="Proteomes" id="UP000198598"/>
    </source>
</evidence>
<dbReference type="AlphaFoldDB" id="A0A1I1RFH4"/>
<keyword evidence="1 2" id="KW-0378">Hydrolase</keyword>
<protein>
    <submittedName>
        <fullName evidence="2">Rhamnogalacturonyl hydrolase YesR</fullName>
    </submittedName>
</protein>
<keyword evidence="3" id="KW-1185">Reference proteome</keyword>
<organism evidence="2 3">
    <name type="scientific">Spirosoma endophyticum</name>
    <dbReference type="NCBI Taxonomy" id="662367"/>
    <lineage>
        <taxon>Bacteria</taxon>
        <taxon>Pseudomonadati</taxon>
        <taxon>Bacteroidota</taxon>
        <taxon>Cytophagia</taxon>
        <taxon>Cytophagales</taxon>
        <taxon>Cytophagaceae</taxon>
        <taxon>Spirosoma</taxon>
    </lineage>
</organism>
<dbReference type="InterPro" id="IPR052043">
    <property type="entry name" value="PolySaccharide_Degr_Enz"/>
</dbReference>
<dbReference type="SUPFAM" id="SSF48208">
    <property type="entry name" value="Six-hairpin glycosidases"/>
    <property type="match status" value="1"/>
</dbReference>
<proteinExistence type="predicted"/>
<name>A0A1I1RFH4_9BACT</name>
<dbReference type="PANTHER" id="PTHR33886">
    <property type="entry name" value="UNSATURATED RHAMNOGALACTURONAN HYDROLASE (EUROFUNG)"/>
    <property type="match status" value="1"/>
</dbReference>
<dbReference type="Proteomes" id="UP000198598">
    <property type="component" value="Unassembled WGS sequence"/>
</dbReference>
<dbReference type="STRING" id="662367.SAMN05216167_104303"/>
<dbReference type="Pfam" id="PF07470">
    <property type="entry name" value="Glyco_hydro_88"/>
    <property type="match status" value="1"/>
</dbReference>
<dbReference type="RefSeq" id="WP_245776657.1">
    <property type="nucleotide sequence ID" value="NZ_FOLQ01000004.1"/>
</dbReference>
<dbReference type="Gene3D" id="1.50.10.10">
    <property type="match status" value="1"/>
</dbReference>
<dbReference type="InterPro" id="IPR008928">
    <property type="entry name" value="6-hairpin_glycosidase_sf"/>
</dbReference>
<evidence type="ECO:0000313" key="2">
    <source>
        <dbReference type="EMBL" id="SFD30898.1"/>
    </source>
</evidence>
<gene>
    <name evidence="2" type="ORF">SAMN05216167_104303</name>
</gene>
<dbReference type="PANTHER" id="PTHR33886:SF8">
    <property type="entry name" value="UNSATURATED RHAMNOGALACTURONAN HYDROLASE (EUROFUNG)"/>
    <property type="match status" value="1"/>
</dbReference>
<dbReference type="InterPro" id="IPR012341">
    <property type="entry name" value="6hp_glycosidase-like_sf"/>
</dbReference>
<dbReference type="InterPro" id="IPR010905">
    <property type="entry name" value="Glyco_hydro_88"/>
</dbReference>
<dbReference type="EMBL" id="FOLQ01000004">
    <property type="protein sequence ID" value="SFD30898.1"/>
    <property type="molecule type" value="Genomic_DNA"/>
</dbReference>
<sequence>MNYRKIKGLQITFALLIGLSVVAETGFGDIPKHNERRTHQSRRHVMRDEVFSTGYIKTALLKATKWQLEHPKHSPTDWTNGAFYAGVFAAYETTKSPLILDSLMAMGERNKWRPGARFDHADDIAICQTYIDLYRLKKDRQMIQPTIDSVRKMQTVPGKELEKHGLTWWWCDALFMAPPVLAKLSATLNNPTYNMFSDSLFRQTYTLLYSQQEHLFARDANYLLDATGAGKKESNGQKIFWSRGNGWVMGGLVRVLEELPVKHPSRPFYLMLFRQMSERLLALQQADGLWRASLLDPAAYPGGEASGSGFDCYALAWGINQGILAKKTYQPAVEKSWIALTKLVSPEGRVGWVQPIGGDPRRNFSEDSWEVYGTGAFLLAGSQIIKLKP</sequence>
<reference evidence="2 3" key="1">
    <citation type="submission" date="2016-10" db="EMBL/GenBank/DDBJ databases">
        <authorList>
            <person name="de Groot N.N."/>
        </authorList>
    </citation>
    <scope>NUCLEOTIDE SEQUENCE [LARGE SCALE GENOMIC DNA]</scope>
    <source>
        <strain evidence="2 3">DSM 26130</strain>
    </source>
</reference>
<dbReference type="GO" id="GO:0005975">
    <property type="term" value="P:carbohydrate metabolic process"/>
    <property type="evidence" value="ECO:0007669"/>
    <property type="project" value="InterPro"/>
</dbReference>
<dbReference type="GO" id="GO:0016787">
    <property type="term" value="F:hydrolase activity"/>
    <property type="evidence" value="ECO:0007669"/>
    <property type="project" value="UniProtKB-KW"/>
</dbReference>
<accession>A0A1I1RFH4</accession>
<evidence type="ECO:0000256" key="1">
    <source>
        <dbReference type="ARBA" id="ARBA00022801"/>
    </source>
</evidence>